<evidence type="ECO:0000256" key="4">
    <source>
        <dbReference type="ARBA" id="ARBA00022912"/>
    </source>
</evidence>
<evidence type="ECO:0000256" key="3">
    <source>
        <dbReference type="ARBA" id="ARBA00022801"/>
    </source>
</evidence>
<dbReference type="PANTHER" id="PTHR11717:SF7">
    <property type="entry name" value="LOW MOLECULAR WEIGHT PHOSPHOTYROSINE PROTEIN PHOSPHATASE"/>
    <property type="match status" value="1"/>
</dbReference>
<proteinExistence type="inferred from homology"/>
<keyword evidence="3" id="KW-0378">Hydrolase</keyword>
<evidence type="ECO:0000313" key="7">
    <source>
        <dbReference type="EMBL" id="APH00811.1"/>
    </source>
</evidence>
<evidence type="ECO:0000313" key="8">
    <source>
        <dbReference type="Proteomes" id="UP000182938"/>
    </source>
</evidence>
<name>A0A1L3MEM6_9MICO</name>
<feature type="domain" description="Phosphotyrosine protein phosphatase I" evidence="6">
    <location>
        <begin position="3"/>
        <end position="190"/>
    </location>
</feature>
<comment type="similarity">
    <text evidence="1">Belongs to the low molecular weight phosphotyrosine protein phosphatase family.</text>
</comment>
<dbReference type="PRINTS" id="PR00719">
    <property type="entry name" value="LMWPTPASE"/>
</dbReference>
<dbReference type="PANTHER" id="PTHR11717">
    <property type="entry name" value="LOW MOLECULAR WEIGHT PROTEIN TYROSINE PHOSPHATASE"/>
    <property type="match status" value="1"/>
</dbReference>
<accession>A0A1L3MEM6</accession>
<evidence type="ECO:0000256" key="5">
    <source>
        <dbReference type="PIRSR" id="PIRSR617867-1"/>
    </source>
</evidence>
<dbReference type="InterPro" id="IPR017867">
    <property type="entry name" value="Tyr_phospatase_low_mol_wt"/>
</dbReference>
<gene>
    <name evidence="7" type="ORF">ASJ30_04070</name>
</gene>
<feature type="active site" evidence="5">
    <location>
        <position position="15"/>
    </location>
</feature>
<dbReference type="Gene3D" id="3.40.50.2300">
    <property type="match status" value="1"/>
</dbReference>
<dbReference type="GO" id="GO:0004725">
    <property type="term" value="F:protein tyrosine phosphatase activity"/>
    <property type="evidence" value="ECO:0007669"/>
    <property type="project" value="UniProtKB-EC"/>
</dbReference>
<reference evidence="7 8" key="1">
    <citation type="submission" date="2015-11" db="EMBL/GenBank/DDBJ databases">
        <authorList>
            <person name="Zhang Y."/>
            <person name="Guo Z."/>
        </authorList>
    </citation>
    <scope>NUCLEOTIDE SEQUENCE [LARGE SCALE GENOMIC DNA]</scope>
    <source>
        <strain evidence="7 8">YFY001</strain>
    </source>
</reference>
<evidence type="ECO:0000256" key="2">
    <source>
        <dbReference type="ARBA" id="ARBA00013064"/>
    </source>
</evidence>
<dbReference type="InterPro" id="IPR036196">
    <property type="entry name" value="Ptyr_pPase_sf"/>
</dbReference>
<keyword evidence="4" id="KW-0904">Protein phosphatase</keyword>
<dbReference type="AlphaFoldDB" id="A0A1L3MEM6"/>
<evidence type="ECO:0000256" key="1">
    <source>
        <dbReference type="ARBA" id="ARBA00011063"/>
    </source>
</evidence>
<dbReference type="EMBL" id="CP013290">
    <property type="protein sequence ID" value="APH00811.1"/>
    <property type="molecule type" value="Genomic_DNA"/>
</dbReference>
<dbReference type="InterPro" id="IPR050438">
    <property type="entry name" value="LMW_PTPase"/>
</dbReference>
<dbReference type="InterPro" id="IPR023485">
    <property type="entry name" value="Ptyr_pPase"/>
</dbReference>
<feature type="active site" description="Nucleophile" evidence="5">
    <location>
        <position position="9"/>
    </location>
</feature>
<dbReference type="RefSeq" id="WP_072623974.1">
    <property type="nucleotide sequence ID" value="NZ_CP013290.1"/>
</dbReference>
<dbReference type="Pfam" id="PF01451">
    <property type="entry name" value="LMWPc"/>
    <property type="match status" value="1"/>
</dbReference>
<organism evidence="7 8">
    <name type="scientific">Janibacter indicus</name>
    <dbReference type="NCBI Taxonomy" id="857417"/>
    <lineage>
        <taxon>Bacteria</taxon>
        <taxon>Bacillati</taxon>
        <taxon>Actinomycetota</taxon>
        <taxon>Actinomycetes</taxon>
        <taxon>Micrococcales</taxon>
        <taxon>Intrasporangiaceae</taxon>
        <taxon>Janibacter</taxon>
    </lineage>
</organism>
<protein>
    <recommendedName>
        <fullName evidence="2">protein-tyrosine-phosphatase</fullName>
        <ecNumber evidence="2">3.1.3.48</ecNumber>
    </recommendedName>
</protein>
<dbReference type="KEGG" id="jte:ASJ30_04070"/>
<dbReference type="Proteomes" id="UP000182938">
    <property type="component" value="Chromosome"/>
</dbReference>
<sequence>MSVRIMTVCTGNICRSPYAQLALGHALESVRPGAFEVVSAGTQALIDNPVDPGSASILDAKGIAHDTFAARQISERMLDDIDIVLPLEVAHRKIVLSYSPRHLKRAYTVKELARLLDSADERQPWTERLAGLATPEERWTALPSHLARERGLSRAPEGADDIDDPYRQPQEVFDRMAAEVDAAVERIVAFERQFD</sequence>
<dbReference type="EC" id="3.1.3.48" evidence="2"/>
<dbReference type="SMART" id="SM00226">
    <property type="entry name" value="LMWPc"/>
    <property type="match status" value="1"/>
</dbReference>
<keyword evidence="8" id="KW-1185">Reference proteome</keyword>
<dbReference type="SUPFAM" id="SSF52788">
    <property type="entry name" value="Phosphotyrosine protein phosphatases I"/>
    <property type="match status" value="1"/>
</dbReference>
<evidence type="ECO:0000259" key="6">
    <source>
        <dbReference type="SMART" id="SM00226"/>
    </source>
</evidence>